<dbReference type="HOGENOM" id="CLU_573599_0_0_1"/>
<feature type="compositionally biased region" description="Low complexity" evidence="1">
    <location>
        <begin position="397"/>
        <end position="412"/>
    </location>
</feature>
<reference evidence="3" key="2">
    <citation type="journal article" date="2013" name="G3 (Bethesda)">
        <title>Genomes of Ashbya fungi isolated from insects reveal four mating-type loci, numerous translocations, lack of transposons, and distinct gene duplications.</title>
        <authorList>
            <person name="Dietrich F.S."/>
            <person name="Voegeli S."/>
            <person name="Kuo S."/>
            <person name="Philippsen P."/>
        </authorList>
    </citation>
    <scope>GENOME REANNOTATION</scope>
    <source>
        <strain evidence="3">ATCC 10895 / CBS 109.51 / FGSC 9923 / NRRL Y-1056</strain>
    </source>
</reference>
<reference evidence="2 3" key="1">
    <citation type="journal article" date="2004" name="Science">
        <title>The Ashbya gossypii genome as a tool for mapping the ancient Saccharomyces cerevisiae genome.</title>
        <authorList>
            <person name="Dietrich F.S."/>
            <person name="Voegeli S."/>
            <person name="Brachat S."/>
            <person name="Lerch A."/>
            <person name="Gates K."/>
            <person name="Steiner S."/>
            <person name="Mohr C."/>
            <person name="Pohlmann R."/>
            <person name="Luedi P."/>
            <person name="Choi S."/>
            <person name="Wing R.A."/>
            <person name="Flavier A."/>
            <person name="Gaffney T.D."/>
            <person name="Philippsen P."/>
        </authorList>
    </citation>
    <scope>NUCLEOTIDE SEQUENCE [LARGE SCALE GENOMIC DNA]</scope>
    <source>
        <strain evidence="3">ATCC 10895 / CBS 109.51 / FGSC 9923 / NRRL Y-1056</strain>
    </source>
</reference>
<dbReference type="Pfam" id="PF17077">
    <property type="entry name" value="Msap1"/>
    <property type="match status" value="1"/>
</dbReference>
<dbReference type="RefSeq" id="NP_985042.2">
    <property type="nucleotide sequence ID" value="NM_210396.2"/>
</dbReference>
<dbReference type="GeneID" id="4621251"/>
<proteinExistence type="predicted"/>
<dbReference type="InterPro" id="IPR031401">
    <property type="entry name" value="She1"/>
</dbReference>
<feature type="region of interest" description="Disordered" evidence="1">
    <location>
        <begin position="173"/>
        <end position="194"/>
    </location>
</feature>
<sequence>MPEAPEMLRTQESPRLRSRDLEDTEQLIDDIGVSKRLGNSVLSELDHRATNLLANLTTSTLSAASTLTDPELCDEAAHKGVSRFETVHGELIESMDSIDTHYAVKRNRHGLNVPATPKRYSIQDAMSSVSAARETDRAELLYHKRARDAMGNIVERLTTSPVTDITRRIRRLRMNMSTPREHHREQERQRRRSSIIRQSLTGNSDKENHVPRSKGFANLYGEMRAVSSSAISVAAHESGAPTFAKPTITSRQKTVNTLLRNPHDATSFFASFRRRSPISSSPTPSFQHRQPSPIPTPRQQLSVPDRASPARTSPTVASVPTSSKFRPLLTLNSQNISTTSSSTSPDCEAHKPRVVASKSVFDRLYHQPTTAAQQKTLGIRKSKTQGDLHYISKPPKSSYASSGSAATSGSDATLDDSSDATMDSTQESKLPRSKSIADLKVPKVRHPMPLHRSSTGSEISMTSSGASVASRRPLWR</sequence>
<organism evidence="2 3">
    <name type="scientific">Eremothecium gossypii (strain ATCC 10895 / CBS 109.51 / FGSC 9923 / NRRL Y-1056)</name>
    <name type="common">Yeast</name>
    <name type="synonym">Ashbya gossypii</name>
    <dbReference type="NCBI Taxonomy" id="284811"/>
    <lineage>
        <taxon>Eukaryota</taxon>
        <taxon>Fungi</taxon>
        <taxon>Dikarya</taxon>
        <taxon>Ascomycota</taxon>
        <taxon>Saccharomycotina</taxon>
        <taxon>Saccharomycetes</taxon>
        <taxon>Saccharomycetales</taxon>
        <taxon>Saccharomycetaceae</taxon>
        <taxon>Eremothecium</taxon>
    </lineage>
</organism>
<evidence type="ECO:0000256" key="1">
    <source>
        <dbReference type="SAM" id="MobiDB-lite"/>
    </source>
</evidence>
<gene>
    <name evidence="2" type="ORF">AGOS_AER185C</name>
</gene>
<feature type="region of interest" description="Disordered" evidence="1">
    <location>
        <begin position="269"/>
        <end position="351"/>
    </location>
</feature>
<dbReference type="OrthoDB" id="4067846at2759"/>
<dbReference type="EMBL" id="AE016818">
    <property type="protein sequence ID" value="AAS52866.2"/>
    <property type="molecule type" value="Genomic_DNA"/>
</dbReference>
<dbReference type="GO" id="GO:0015630">
    <property type="term" value="C:microtubule cytoskeleton"/>
    <property type="evidence" value="ECO:0007669"/>
    <property type="project" value="InterPro"/>
</dbReference>
<dbReference type="Proteomes" id="UP000000591">
    <property type="component" value="Chromosome V"/>
</dbReference>
<feature type="compositionally biased region" description="Low complexity" evidence="1">
    <location>
        <begin position="453"/>
        <end position="465"/>
    </location>
</feature>
<feature type="region of interest" description="Disordered" evidence="1">
    <location>
        <begin position="371"/>
        <end position="476"/>
    </location>
</feature>
<evidence type="ECO:0000313" key="2">
    <source>
        <dbReference type="EMBL" id="AAS52866.2"/>
    </source>
</evidence>
<evidence type="ECO:0000313" key="3">
    <source>
        <dbReference type="Proteomes" id="UP000000591"/>
    </source>
</evidence>
<dbReference type="OMA" id="RRLRMNM"/>
<keyword evidence="3" id="KW-1185">Reference proteome</keyword>
<dbReference type="AlphaFoldDB" id="Q756R9"/>
<protein>
    <submittedName>
        <fullName evidence="2">AER185Cp</fullName>
    </submittedName>
</protein>
<accession>Q756R9</accession>
<dbReference type="KEGG" id="ago:AGOS_AER185C"/>
<feature type="compositionally biased region" description="Basic and acidic residues" evidence="1">
    <location>
        <begin position="179"/>
        <end position="188"/>
    </location>
</feature>
<dbReference type="eggNOG" id="ENOG502S5DY">
    <property type="taxonomic scope" value="Eukaryota"/>
</dbReference>
<feature type="compositionally biased region" description="Low complexity" evidence="1">
    <location>
        <begin position="312"/>
        <end position="323"/>
    </location>
</feature>
<dbReference type="InParanoid" id="Q756R9"/>
<feature type="compositionally biased region" description="Low complexity" evidence="1">
    <location>
        <begin position="269"/>
        <end position="286"/>
    </location>
</feature>
<dbReference type="GO" id="GO:0008017">
    <property type="term" value="F:microtubule binding"/>
    <property type="evidence" value="ECO:0007669"/>
    <property type="project" value="InterPro"/>
</dbReference>
<dbReference type="FunCoup" id="Q756R9">
    <property type="interactions" value="28"/>
</dbReference>
<name>Q756R9_EREGS</name>